<evidence type="ECO:0000256" key="2">
    <source>
        <dbReference type="ARBA" id="ARBA00022741"/>
    </source>
</evidence>
<evidence type="ECO:0000313" key="8">
    <source>
        <dbReference type="Proteomes" id="UP000235672"/>
    </source>
</evidence>
<dbReference type="GO" id="GO:0005737">
    <property type="term" value="C:cytoplasm"/>
    <property type="evidence" value="ECO:0007669"/>
    <property type="project" value="TreeGrafter"/>
</dbReference>
<dbReference type="PROSITE" id="PS00108">
    <property type="entry name" value="PROTEIN_KINASE_ST"/>
    <property type="match status" value="1"/>
</dbReference>
<dbReference type="GO" id="GO:0005634">
    <property type="term" value="C:nucleus"/>
    <property type="evidence" value="ECO:0007669"/>
    <property type="project" value="TreeGrafter"/>
</dbReference>
<dbReference type="InterPro" id="IPR000719">
    <property type="entry name" value="Prot_kinase_dom"/>
</dbReference>
<dbReference type="SMART" id="SM00220">
    <property type="entry name" value="S_TKc"/>
    <property type="match status" value="1"/>
</dbReference>
<evidence type="ECO:0000256" key="1">
    <source>
        <dbReference type="ARBA" id="ARBA00022679"/>
    </source>
</evidence>
<dbReference type="OrthoDB" id="4062651at2759"/>
<gene>
    <name evidence="7" type="ORF">NA56DRAFT_705066</name>
</gene>
<organism evidence="7 8">
    <name type="scientific">Hyaloscypha hepaticicola</name>
    <dbReference type="NCBI Taxonomy" id="2082293"/>
    <lineage>
        <taxon>Eukaryota</taxon>
        <taxon>Fungi</taxon>
        <taxon>Dikarya</taxon>
        <taxon>Ascomycota</taxon>
        <taxon>Pezizomycotina</taxon>
        <taxon>Leotiomycetes</taxon>
        <taxon>Helotiales</taxon>
        <taxon>Hyaloscyphaceae</taxon>
        <taxon>Hyaloscypha</taxon>
    </lineage>
</organism>
<dbReference type="GO" id="GO:0004672">
    <property type="term" value="F:protein kinase activity"/>
    <property type="evidence" value="ECO:0007669"/>
    <property type="project" value="InterPro"/>
</dbReference>
<dbReference type="Pfam" id="PF00069">
    <property type="entry name" value="Pkinase"/>
    <property type="match status" value="1"/>
</dbReference>
<dbReference type="InterPro" id="IPR050339">
    <property type="entry name" value="CC_SR_Kinase"/>
</dbReference>
<dbReference type="PANTHER" id="PTHR11042">
    <property type="entry name" value="EUKARYOTIC TRANSLATION INITIATION FACTOR 2-ALPHA KINASE EIF2-ALPHA KINASE -RELATED"/>
    <property type="match status" value="1"/>
</dbReference>
<evidence type="ECO:0000256" key="5">
    <source>
        <dbReference type="ARBA" id="ARBA00037982"/>
    </source>
</evidence>
<dbReference type="Gene3D" id="1.10.510.10">
    <property type="entry name" value="Transferase(Phosphotransferase) domain 1"/>
    <property type="match status" value="1"/>
</dbReference>
<evidence type="ECO:0000256" key="3">
    <source>
        <dbReference type="ARBA" id="ARBA00022777"/>
    </source>
</evidence>
<evidence type="ECO:0000256" key="4">
    <source>
        <dbReference type="ARBA" id="ARBA00022840"/>
    </source>
</evidence>
<dbReference type="SUPFAM" id="SSF56112">
    <property type="entry name" value="Protein kinase-like (PK-like)"/>
    <property type="match status" value="1"/>
</dbReference>
<evidence type="ECO:0000313" key="7">
    <source>
        <dbReference type="EMBL" id="PMD19835.1"/>
    </source>
</evidence>
<accession>A0A2J6Q0M0</accession>
<dbReference type="InterPro" id="IPR011009">
    <property type="entry name" value="Kinase-like_dom_sf"/>
</dbReference>
<proteinExistence type="inferred from homology"/>
<keyword evidence="2" id="KW-0547">Nucleotide-binding</keyword>
<dbReference type="CDD" id="cd00180">
    <property type="entry name" value="PKc"/>
    <property type="match status" value="1"/>
</dbReference>
<reference evidence="7 8" key="1">
    <citation type="submission" date="2016-05" db="EMBL/GenBank/DDBJ databases">
        <title>A degradative enzymes factory behind the ericoid mycorrhizal symbiosis.</title>
        <authorList>
            <consortium name="DOE Joint Genome Institute"/>
            <person name="Martino E."/>
            <person name="Morin E."/>
            <person name="Grelet G."/>
            <person name="Kuo A."/>
            <person name="Kohler A."/>
            <person name="Daghino S."/>
            <person name="Barry K."/>
            <person name="Choi C."/>
            <person name="Cichocki N."/>
            <person name="Clum A."/>
            <person name="Copeland A."/>
            <person name="Hainaut M."/>
            <person name="Haridas S."/>
            <person name="Labutti K."/>
            <person name="Lindquist E."/>
            <person name="Lipzen A."/>
            <person name="Khouja H.-R."/>
            <person name="Murat C."/>
            <person name="Ohm R."/>
            <person name="Olson A."/>
            <person name="Spatafora J."/>
            <person name="Veneault-Fourrey C."/>
            <person name="Henrissat B."/>
            <person name="Grigoriev I."/>
            <person name="Martin F."/>
            <person name="Perotto S."/>
        </authorList>
    </citation>
    <scope>NUCLEOTIDE SEQUENCE [LARGE SCALE GENOMIC DNA]</scope>
    <source>
        <strain evidence="7 8">UAMH 7357</strain>
    </source>
</reference>
<dbReference type="Gene3D" id="3.30.200.20">
    <property type="entry name" value="Phosphorylase Kinase, domain 1"/>
    <property type="match status" value="1"/>
</dbReference>
<keyword evidence="3 7" id="KW-0418">Kinase</keyword>
<dbReference type="PANTHER" id="PTHR11042:SF190">
    <property type="entry name" value="MITOSIS INHIBITOR PROTEIN KINASE MIK1"/>
    <property type="match status" value="1"/>
</dbReference>
<sequence length="899" mass="102962">MFPISSKNGTLPNQSYQTGQIVDRYTEQEIQQVATDLLRDGHHSRSNNPRLYIILRDIGQIKDSSQPQLLDVLLENGLSDMWIPITSDATLQQLLKPEICCQFLQAQDRVCFHSASFRLGPWDSHRHFATRDGAPFERRRSIGRGRIGRVDEIFSPTDRKLYARKSIRKVSDFGDTRGRDDIERFRSEVQVLRRIKHRHCVQIVRRPIVLSNCLKMIKFSIPEPASSTADVTRLMQLPHCHQDCIEVTLWDVGSYTNPRNLAIVMSPVADSNLKDFLQFAETSSEPHYALRIREWFGCLATAIQYLHTNHIRHRDIKPANILVHGANVLLVDFELALDWRDLGQSTTNTNRGRTPLYAAPEVMQELESNSTSDIWSLGCVFLEMVTVLKGKFITQLRQYFTSRTTSALFSNNPVGIDEWISQLQDFSSDDNAPLLWASRMLQVDRTFRARAAEIIDEIHNTRIATPTNQPNPYLGKCCQRIGRTGENPSICMLCEMEVLGNFPKLHRFGEDCSKSHQNHIYRNPEMFPGILPFQPLMSYLHPSFMIRHLAQRSLKEFRRSVVADEQWESFGVDVQLLCLPSQPLHLRIRRYVPLCHLYSLQTQSDSQAMAIRYSLPVGVYKSAQKATTRKFNKYLNEMINNHLPDYASFMHNLRGFDHSSRTLEVLLLCFQQWKDKSINNPEYPPRDLLLMENAIKLILIQSILGLGLILESIPAAFSNSPFPSPTGPQLAFPDNQIPRLLNRQIKTIFFAIYKRLLLQVLTGFKALASKRKSWSTSVFVGICLAFLLERIEAGSQEYLFFAKSIYKDEEGSLGDAEGYSREVESVVFDRIYRILGAVVKMKPDGANAMALELLDSLRWLREGFKDEGHQIQYAEVRAPHSSRLVSALVDLVLYTEALI</sequence>
<dbReference type="Proteomes" id="UP000235672">
    <property type="component" value="Unassembled WGS sequence"/>
</dbReference>
<keyword evidence="8" id="KW-1185">Reference proteome</keyword>
<dbReference type="AlphaFoldDB" id="A0A2J6Q0M0"/>
<evidence type="ECO:0000259" key="6">
    <source>
        <dbReference type="PROSITE" id="PS50011"/>
    </source>
</evidence>
<keyword evidence="4" id="KW-0067">ATP-binding</keyword>
<dbReference type="PROSITE" id="PS50011">
    <property type="entry name" value="PROTEIN_KINASE_DOM"/>
    <property type="match status" value="1"/>
</dbReference>
<name>A0A2J6Q0M0_9HELO</name>
<keyword evidence="1" id="KW-0808">Transferase</keyword>
<dbReference type="STRING" id="1745343.A0A2J6Q0M0"/>
<feature type="domain" description="Protein kinase" evidence="6">
    <location>
        <begin position="136"/>
        <end position="474"/>
    </location>
</feature>
<dbReference type="GO" id="GO:0110031">
    <property type="term" value="P:negative regulation of G2/MI transition of meiotic cell cycle"/>
    <property type="evidence" value="ECO:0007669"/>
    <property type="project" value="TreeGrafter"/>
</dbReference>
<dbReference type="GO" id="GO:0005524">
    <property type="term" value="F:ATP binding"/>
    <property type="evidence" value="ECO:0007669"/>
    <property type="project" value="UniProtKB-KW"/>
</dbReference>
<protein>
    <submittedName>
        <fullName evidence="7">Kinase-like protein</fullName>
    </submittedName>
</protein>
<dbReference type="InterPro" id="IPR008271">
    <property type="entry name" value="Ser/Thr_kinase_AS"/>
</dbReference>
<comment type="similarity">
    <text evidence="5">Belongs to the protein kinase superfamily. Ser/Thr protein kinase family. GCN2 subfamily.</text>
</comment>
<dbReference type="EMBL" id="KZ613487">
    <property type="protein sequence ID" value="PMD19835.1"/>
    <property type="molecule type" value="Genomic_DNA"/>
</dbReference>